<organism evidence="1 2">
    <name type="scientific">Azotobacter beijerinckii</name>
    <dbReference type="NCBI Taxonomy" id="170623"/>
    <lineage>
        <taxon>Bacteria</taxon>
        <taxon>Pseudomonadati</taxon>
        <taxon>Pseudomonadota</taxon>
        <taxon>Gammaproteobacteria</taxon>
        <taxon>Pseudomonadales</taxon>
        <taxon>Pseudomonadaceae</taxon>
        <taxon>Azotobacter</taxon>
    </lineage>
</organism>
<accession>A0A1H6WV98</accession>
<gene>
    <name evidence="1" type="ORF">SAMN04244579_03358</name>
</gene>
<name>A0A1H6WV98_9GAMM</name>
<dbReference type="RefSeq" id="WP_175559807.1">
    <property type="nucleotide sequence ID" value="NZ_FNYO01000046.1"/>
</dbReference>
<proteinExistence type="predicted"/>
<dbReference type="EMBL" id="FNYO01000046">
    <property type="protein sequence ID" value="SEJ16690.1"/>
    <property type="molecule type" value="Genomic_DNA"/>
</dbReference>
<protein>
    <submittedName>
        <fullName evidence="1">Uncharacterized protein</fullName>
    </submittedName>
</protein>
<evidence type="ECO:0000313" key="1">
    <source>
        <dbReference type="EMBL" id="SEJ16690.1"/>
    </source>
</evidence>
<dbReference type="Proteomes" id="UP000199005">
    <property type="component" value="Unassembled WGS sequence"/>
</dbReference>
<sequence length="56" mass="6248">MSRLIEFRKAEQALREQLAQLDRLQTDNSLASTHGHEAEGMRLLGEIEALANEGQA</sequence>
<reference evidence="1 2" key="1">
    <citation type="submission" date="2016-10" db="EMBL/GenBank/DDBJ databases">
        <authorList>
            <person name="de Groot N.N."/>
        </authorList>
    </citation>
    <scope>NUCLEOTIDE SEQUENCE [LARGE SCALE GENOMIC DNA]</scope>
    <source>
        <strain evidence="1 2">DSM 1041</strain>
    </source>
</reference>
<evidence type="ECO:0000313" key="2">
    <source>
        <dbReference type="Proteomes" id="UP000199005"/>
    </source>
</evidence>
<dbReference type="STRING" id="170623.SAMN04244579_03358"/>
<dbReference type="AlphaFoldDB" id="A0A1H6WV98"/>